<evidence type="ECO:0000313" key="17">
    <source>
        <dbReference type="Proteomes" id="UP000253077"/>
    </source>
</evidence>
<dbReference type="SUPFAM" id="SSF52540">
    <property type="entry name" value="P-loop containing nucleoside triphosphate hydrolases"/>
    <property type="match status" value="1"/>
</dbReference>
<dbReference type="InterPro" id="IPR000640">
    <property type="entry name" value="EFG_V-like"/>
</dbReference>
<dbReference type="Proteomes" id="UP000253077">
    <property type="component" value="Unassembled WGS sequence"/>
</dbReference>
<dbReference type="CDD" id="cd03709">
    <property type="entry name" value="lepA_C"/>
    <property type="match status" value="1"/>
</dbReference>
<dbReference type="SUPFAM" id="SSF50447">
    <property type="entry name" value="Translation proteins"/>
    <property type="match status" value="1"/>
</dbReference>
<evidence type="ECO:0000256" key="8">
    <source>
        <dbReference type="ARBA" id="ARBA00050293"/>
    </source>
</evidence>
<name>A0AAP9AA16_UREUR</name>
<dbReference type="GO" id="GO:0003924">
    <property type="term" value="F:GTPase activity"/>
    <property type="evidence" value="ECO:0007669"/>
    <property type="project" value="UniProtKB-UniRule"/>
</dbReference>
<dbReference type="NCBIfam" id="TIGR01393">
    <property type="entry name" value="lepA"/>
    <property type="match status" value="1"/>
</dbReference>
<dbReference type="FunFam" id="2.40.30.10:FF:000015">
    <property type="entry name" value="Translation factor GUF1, mitochondrial"/>
    <property type="match status" value="1"/>
</dbReference>
<dbReference type="FunFam" id="3.30.70.240:FF:000007">
    <property type="entry name" value="Translation factor GUF1, mitochondrial"/>
    <property type="match status" value="1"/>
</dbReference>
<sequence length="599" mass="67008">MDKKFIRNFSIIAHIDHGKSTLSDRIIEFTNTLSKREMTNQILDSMDIERERGITIKLNAVQIKYHARDNNEYLIHLIDTPGHVDFTYEVSRSLAACEGAILVVDAAQGIEAQTLSNVYLALENNLEIVPTINKIDLPSADPDRVKKEIEDVIGLDTSDIPLISAKTGLNIQDVLEAIIKHVPPPLDANDDAKLQALIFDSFYDSYKGVVCLVRIKQGTIKVGDKIRMMANNKDYIVSELGIRTPKIVNKTELVAGEVGWVAAAIKTVKDINVGDTITHANNPADKPLPGYKKILPMVYCGLYPIDTSQYDDLKEAMAKISLSDAALTYEYETSQALGFGIRCGFLGLLHMDVIRERIAREFNIELILTAPSVIYKIELTNNQEISIDSPAKMPEPTNIKAIKEPFVKLAIITPDNYVGAIMELCQSRRGSYQDLEVIDGTRRRLIYKMPLAEIMYSFFDSLKSITKGYATMDYELIGYQAEKLVKIDIMLNGNKVDALSIIAHRDFAYGKSKIICEKLKEVIPKHQFEIPIQASIGSKIIARETIKAVRKDVIAKCYGGDVSRKKKLLEQQKEGKKRLKAIGNVDVPQDAFVKVLSEN</sequence>
<dbReference type="Gene3D" id="3.30.70.2570">
    <property type="entry name" value="Elongation factor 4, C-terminal domain"/>
    <property type="match status" value="1"/>
</dbReference>
<keyword evidence="3 12" id="KW-0547">Nucleotide-binding</keyword>
<evidence type="ECO:0000256" key="3">
    <source>
        <dbReference type="ARBA" id="ARBA00022741"/>
    </source>
</evidence>
<dbReference type="FunFam" id="3.30.70.2570:FF:000001">
    <property type="entry name" value="Translation factor GUF1, mitochondrial"/>
    <property type="match status" value="1"/>
</dbReference>
<comment type="similarity">
    <text evidence="10">Belongs to the GTP-binding elongation factor family. LepA subfamily.</text>
</comment>
<protein>
    <recommendedName>
        <fullName evidence="11 12">Elongation factor 4</fullName>
        <shortName evidence="12">EF-4</shortName>
        <ecNumber evidence="11 12">3.6.5.n1</ecNumber>
    </recommendedName>
    <alternativeName>
        <fullName evidence="12">Ribosomal back-translocase LepA</fullName>
    </alternativeName>
</protein>
<keyword evidence="5 12" id="KW-0648">Protein biosynthesis</keyword>
<dbReference type="HAMAP" id="MF_00071">
    <property type="entry name" value="LepA"/>
    <property type="match status" value="1"/>
</dbReference>
<dbReference type="Gene3D" id="2.40.30.10">
    <property type="entry name" value="Translation factors"/>
    <property type="match status" value="1"/>
</dbReference>
<dbReference type="GO" id="GO:0003746">
    <property type="term" value="F:translation elongation factor activity"/>
    <property type="evidence" value="ECO:0007669"/>
    <property type="project" value="UniProtKB-UniRule"/>
</dbReference>
<dbReference type="Pfam" id="PF00679">
    <property type="entry name" value="EFG_C"/>
    <property type="match status" value="1"/>
</dbReference>
<dbReference type="PROSITE" id="PS51722">
    <property type="entry name" value="G_TR_2"/>
    <property type="match status" value="1"/>
</dbReference>
<dbReference type="InterPro" id="IPR006297">
    <property type="entry name" value="EF-4"/>
</dbReference>
<dbReference type="CDD" id="cd01890">
    <property type="entry name" value="LepA"/>
    <property type="match status" value="1"/>
</dbReference>
<dbReference type="FunFam" id="3.40.50.300:FF:000078">
    <property type="entry name" value="Elongation factor 4"/>
    <property type="match status" value="1"/>
</dbReference>
<dbReference type="Gene3D" id="3.30.70.240">
    <property type="match status" value="1"/>
</dbReference>
<keyword evidence="4 12" id="KW-0378">Hydrolase</keyword>
<comment type="catalytic activity">
    <reaction evidence="8 12">
        <text>GTP + H2O = GDP + phosphate + H(+)</text>
        <dbReference type="Rhea" id="RHEA:19669"/>
        <dbReference type="ChEBI" id="CHEBI:15377"/>
        <dbReference type="ChEBI" id="CHEBI:15378"/>
        <dbReference type="ChEBI" id="CHEBI:37565"/>
        <dbReference type="ChEBI" id="CHEBI:43474"/>
        <dbReference type="ChEBI" id="CHEBI:58189"/>
        <dbReference type="EC" id="3.6.5.n1"/>
    </reaction>
</comment>
<feature type="binding site" evidence="12">
    <location>
        <begin position="133"/>
        <end position="136"/>
    </location>
    <ligand>
        <name>GTP</name>
        <dbReference type="ChEBI" id="CHEBI:37565"/>
    </ligand>
</feature>
<evidence type="ECO:0000259" key="13">
    <source>
        <dbReference type="PROSITE" id="PS51722"/>
    </source>
</evidence>
<dbReference type="NCBIfam" id="TIGR00231">
    <property type="entry name" value="small_GTP"/>
    <property type="match status" value="1"/>
</dbReference>
<dbReference type="InterPro" id="IPR009000">
    <property type="entry name" value="Transl_B-barrel_sf"/>
</dbReference>
<dbReference type="EC" id="3.6.5.n1" evidence="11 12"/>
<dbReference type="Proteomes" id="UP000318231">
    <property type="component" value="Chromosome"/>
</dbReference>
<dbReference type="Pfam" id="PF06421">
    <property type="entry name" value="LepA_C"/>
    <property type="match status" value="1"/>
</dbReference>
<dbReference type="Pfam" id="PF03144">
    <property type="entry name" value="GTP_EFTU_D2"/>
    <property type="match status" value="1"/>
</dbReference>
<evidence type="ECO:0000256" key="7">
    <source>
        <dbReference type="ARBA" id="ARBA00023136"/>
    </source>
</evidence>
<dbReference type="InterPro" id="IPR038363">
    <property type="entry name" value="LepA_C_sf"/>
</dbReference>
<dbReference type="PANTHER" id="PTHR43512:SF4">
    <property type="entry name" value="TRANSLATION FACTOR GUF1 HOMOLOG, CHLOROPLASTIC"/>
    <property type="match status" value="1"/>
</dbReference>
<gene>
    <name evidence="12 15" type="primary">lepA</name>
    <name evidence="16" type="ORF">DSQ42_01630</name>
    <name evidence="15" type="ORF">FJM05_01630</name>
    <name evidence="14" type="ORF">LH652_01645</name>
</gene>
<evidence type="ECO:0000313" key="19">
    <source>
        <dbReference type="Proteomes" id="UP001201240"/>
    </source>
</evidence>
<evidence type="ECO:0000313" key="14">
    <source>
        <dbReference type="EMBL" id="MCF1348993.1"/>
    </source>
</evidence>
<organism evidence="15 18">
    <name type="scientific">Ureaplasma urealyticum</name>
    <name type="common">Ureaplasma urealyticum biotype 2</name>
    <dbReference type="NCBI Taxonomy" id="2130"/>
    <lineage>
        <taxon>Bacteria</taxon>
        <taxon>Bacillati</taxon>
        <taxon>Mycoplasmatota</taxon>
        <taxon>Mycoplasmoidales</taxon>
        <taxon>Mycoplasmoidaceae</taxon>
        <taxon>Ureaplasma</taxon>
    </lineage>
</organism>
<evidence type="ECO:0000256" key="11">
    <source>
        <dbReference type="ARBA" id="ARBA00066744"/>
    </source>
</evidence>
<dbReference type="CDD" id="cd03699">
    <property type="entry name" value="EF4_II"/>
    <property type="match status" value="1"/>
</dbReference>
<dbReference type="GeneID" id="93848808"/>
<dbReference type="Gene3D" id="3.40.50.300">
    <property type="entry name" value="P-loop containing nucleotide triphosphate hydrolases"/>
    <property type="match status" value="1"/>
</dbReference>
<dbReference type="GO" id="GO:0043022">
    <property type="term" value="F:ribosome binding"/>
    <property type="evidence" value="ECO:0007669"/>
    <property type="project" value="UniProtKB-UniRule"/>
</dbReference>
<dbReference type="GO" id="GO:0005886">
    <property type="term" value="C:plasma membrane"/>
    <property type="evidence" value="ECO:0007669"/>
    <property type="project" value="UniProtKB-SubCell"/>
</dbReference>
<evidence type="ECO:0000256" key="10">
    <source>
        <dbReference type="ARBA" id="ARBA00061052"/>
    </source>
</evidence>
<dbReference type="InterPro" id="IPR000795">
    <property type="entry name" value="T_Tr_GTP-bd_dom"/>
</dbReference>
<dbReference type="EMBL" id="JAJBIS010000001">
    <property type="protein sequence ID" value="MCF1348993.1"/>
    <property type="molecule type" value="Genomic_DNA"/>
</dbReference>
<evidence type="ECO:0000256" key="4">
    <source>
        <dbReference type="ARBA" id="ARBA00022801"/>
    </source>
</evidence>
<dbReference type="PROSITE" id="PS00301">
    <property type="entry name" value="G_TR_1"/>
    <property type="match status" value="1"/>
</dbReference>
<dbReference type="InterPro" id="IPR035647">
    <property type="entry name" value="EFG_III/V"/>
</dbReference>
<comment type="subcellular location">
    <subcellularLocation>
        <location evidence="12">Cell membrane</location>
        <topology evidence="12">Peripheral membrane protein</topology>
        <orientation evidence="12">Cytoplasmic side</orientation>
    </subcellularLocation>
</comment>
<dbReference type="SUPFAM" id="SSF54980">
    <property type="entry name" value="EF-G C-terminal domain-like"/>
    <property type="match status" value="2"/>
</dbReference>
<dbReference type="InterPro" id="IPR027417">
    <property type="entry name" value="P-loop_NTPase"/>
</dbReference>
<dbReference type="InterPro" id="IPR005225">
    <property type="entry name" value="Small_GTP-bd"/>
</dbReference>
<accession>A0AAP9AA16</accession>
<dbReference type="InterPro" id="IPR035654">
    <property type="entry name" value="LepA_IV"/>
</dbReference>
<evidence type="ECO:0000256" key="9">
    <source>
        <dbReference type="ARBA" id="ARBA00057626"/>
    </source>
</evidence>
<dbReference type="FunFam" id="3.30.70.870:FF:000004">
    <property type="entry name" value="Translation factor GUF1, mitochondrial"/>
    <property type="match status" value="1"/>
</dbReference>
<dbReference type="CDD" id="cd16260">
    <property type="entry name" value="EF4_III"/>
    <property type="match status" value="1"/>
</dbReference>
<reference evidence="16 17" key="1">
    <citation type="submission" date="2018-07" db="EMBL/GenBank/DDBJ databases">
        <title>Ureaplasma urealyticum 1000 the multidrug-resistant clinical isolate obtained from scrapings of the urogenital tract of a woman with inflammatory diseases of the reproductive organs.</title>
        <authorList>
            <person name="Kolesnikova E.A."/>
            <person name="Alekseeva A.E."/>
            <person name="Brusnigina N.F."/>
            <person name="Makhova M.A."/>
        </authorList>
    </citation>
    <scope>NUCLEOTIDE SEQUENCE [LARGE SCALE GENOMIC DNA]</scope>
    <source>
        <strain evidence="16 17">1000</strain>
    </source>
</reference>
<dbReference type="GO" id="GO:0005525">
    <property type="term" value="F:GTP binding"/>
    <property type="evidence" value="ECO:0007669"/>
    <property type="project" value="UniProtKB-UniRule"/>
</dbReference>
<dbReference type="Proteomes" id="UP001201240">
    <property type="component" value="Unassembled WGS sequence"/>
</dbReference>
<dbReference type="InterPro" id="IPR013842">
    <property type="entry name" value="LepA_CTD"/>
</dbReference>
<evidence type="ECO:0000313" key="18">
    <source>
        <dbReference type="Proteomes" id="UP000318231"/>
    </source>
</evidence>
<dbReference type="Gene3D" id="3.30.70.870">
    <property type="entry name" value="Elongation Factor G (Translational Gtpase), domain 3"/>
    <property type="match status" value="1"/>
</dbReference>
<comment type="function">
    <text evidence="9 12">Required for accurate and efficient protein synthesis under certain stress conditions. May act as a fidelity factor of the translation reaction, by catalyzing a one-codon backward translocation of tRNAs on improperly translocated ribosomes. Back-translocation proceeds from a post-translocation (POST) complex to a pre-translocation (PRE) complex, thus giving elongation factor G a second chance to translocate the tRNAs correctly. Binds to ribosomes in a GTP-dependent manner.</text>
</comment>
<feature type="domain" description="Tr-type G" evidence="13">
    <location>
        <begin position="4"/>
        <end position="186"/>
    </location>
</feature>
<evidence type="ECO:0000313" key="16">
    <source>
        <dbReference type="EMBL" id="RCJ01486.1"/>
    </source>
</evidence>
<keyword evidence="15" id="KW-0251">Elongation factor</keyword>
<evidence type="ECO:0000256" key="1">
    <source>
        <dbReference type="ARBA" id="ARBA00005454"/>
    </source>
</evidence>
<dbReference type="AlphaFoldDB" id="A0AAP9AA16"/>
<evidence type="ECO:0000313" key="15">
    <source>
        <dbReference type="EMBL" id="QDI64892.1"/>
    </source>
</evidence>
<dbReference type="EMBL" id="CP041200">
    <property type="protein sequence ID" value="QDI64892.1"/>
    <property type="molecule type" value="Genomic_DNA"/>
</dbReference>
<dbReference type="InterPro" id="IPR031157">
    <property type="entry name" value="G_TR_CS"/>
</dbReference>
<reference evidence="14 19" key="3">
    <citation type="submission" date="2021-10" db="EMBL/GenBank/DDBJ databases">
        <title>Sequencing the mobilome of antimicrobial resistant bacterial isolates spanning a range of GC content: The potential of a sustainable low cost, low infrastructure approach for surveillance with Oxford Nanopore sequencing.</title>
        <authorList>
            <person name="Sands K."/>
        </authorList>
    </citation>
    <scope>NUCLEOTIDE SEQUENCE [LARGE SCALE GENOMIC DNA]</scope>
    <source>
        <strain evidence="14 19">MIN-202</strain>
    </source>
</reference>
<keyword evidence="7 12" id="KW-0472">Membrane</keyword>
<dbReference type="InterPro" id="IPR004161">
    <property type="entry name" value="EFTu-like_2"/>
</dbReference>
<keyword evidence="6 12" id="KW-0342">GTP-binding</keyword>
<reference evidence="15 18" key="2">
    <citation type="submission" date="2019-07" db="EMBL/GenBank/DDBJ databases">
        <title>Comparative genomics of three clinical Ureaplasma species: analysis of their core genomes and virulence factors.</title>
        <authorList>
            <person name="Yang T."/>
            <person name="Zhang Y."/>
            <person name="Li X."/>
            <person name="Kong Y."/>
            <person name="Yu H."/>
            <person name="Ruan Z."/>
            <person name="Xie X."/>
            <person name="Zhang J."/>
        </authorList>
    </citation>
    <scope>NUCLEOTIDE SEQUENCE [LARGE SCALE GENOMIC DNA]</scope>
    <source>
        <strain evidence="15 18">132</strain>
    </source>
</reference>
<dbReference type="RefSeq" id="WP_004026092.1">
    <property type="nucleotide sequence ID" value="NZ_CAMXZD010000021.1"/>
</dbReference>
<keyword evidence="2 12" id="KW-1003">Cell membrane</keyword>
<feature type="binding site" evidence="12">
    <location>
        <begin position="16"/>
        <end position="21"/>
    </location>
    <ligand>
        <name>GTP</name>
        <dbReference type="ChEBI" id="CHEBI:37565"/>
    </ligand>
</feature>
<evidence type="ECO:0000256" key="2">
    <source>
        <dbReference type="ARBA" id="ARBA00022475"/>
    </source>
</evidence>
<dbReference type="GO" id="GO:0045727">
    <property type="term" value="P:positive regulation of translation"/>
    <property type="evidence" value="ECO:0007669"/>
    <property type="project" value="UniProtKB-UniRule"/>
</dbReference>
<evidence type="ECO:0000256" key="6">
    <source>
        <dbReference type="ARBA" id="ARBA00023134"/>
    </source>
</evidence>
<dbReference type="SMART" id="SM00838">
    <property type="entry name" value="EFG_C"/>
    <property type="match status" value="1"/>
</dbReference>
<evidence type="ECO:0000256" key="12">
    <source>
        <dbReference type="HAMAP-Rule" id="MF_00071"/>
    </source>
</evidence>
<dbReference type="Pfam" id="PF00009">
    <property type="entry name" value="GTP_EFTU"/>
    <property type="match status" value="1"/>
</dbReference>
<evidence type="ECO:0000256" key="5">
    <source>
        <dbReference type="ARBA" id="ARBA00022917"/>
    </source>
</evidence>
<dbReference type="EMBL" id="QOKT01000006">
    <property type="protein sequence ID" value="RCJ01486.1"/>
    <property type="molecule type" value="Genomic_DNA"/>
</dbReference>
<dbReference type="PANTHER" id="PTHR43512">
    <property type="entry name" value="TRANSLATION FACTOR GUF1-RELATED"/>
    <property type="match status" value="1"/>
</dbReference>
<dbReference type="PRINTS" id="PR00315">
    <property type="entry name" value="ELONGATNFCT"/>
</dbReference>
<proteinExistence type="inferred from homology"/>
<comment type="similarity">
    <text evidence="1 12">Belongs to the TRAFAC class translation factor GTPase superfamily. Classic translation factor GTPase family. LepA subfamily.</text>
</comment>